<gene>
    <name evidence="3" type="primary">8234611</name>
    <name evidence="2" type="ORF">Phum_PHUM550320</name>
</gene>
<organism>
    <name type="scientific">Pediculus humanus subsp. corporis</name>
    <name type="common">Body louse</name>
    <dbReference type="NCBI Taxonomy" id="121224"/>
    <lineage>
        <taxon>Eukaryota</taxon>
        <taxon>Metazoa</taxon>
        <taxon>Ecdysozoa</taxon>
        <taxon>Arthropoda</taxon>
        <taxon>Hexapoda</taxon>
        <taxon>Insecta</taxon>
        <taxon>Pterygota</taxon>
        <taxon>Neoptera</taxon>
        <taxon>Paraneoptera</taxon>
        <taxon>Psocodea</taxon>
        <taxon>Troctomorpha</taxon>
        <taxon>Phthiraptera</taxon>
        <taxon>Anoplura</taxon>
        <taxon>Pediculidae</taxon>
        <taxon>Pediculus</taxon>
    </lineage>
</organism>
<dbReference type="RefSeq" id="XP_002431830.1">
    <property type="nucleotide sequence ID" value="XM_002431785.1"/>
</dbReference>
<dbReference type="EMBL" id="AAZO01006692">
    <property type="status" value="NOT_ANNOTATED_CDS"/>
    <property type="molecule type" value="Genomic_DNA"/>
</dbReference>
<feature type="compositionally biased region" description="Pro residues" evidence="1">
    <location>
        <begin position="198"/>
        <end position="208"/>
    </location>
</feature>
<reference evidence="2" key="1">
    <citation type="submission" date="2007-04" db="EMBL/GenBank/DDBJ databases">
        <title>Annotation of Pediculus humanus corporis strain USDA.</title>
        <authorList>
            <person name="Kirkness E."/>
            <person name="Hannick L."/>
            <person name="Hass B."/>
            <person name="Bruggner R."/>
            <person name="Lawson D."/>
            <person name="Bidwell S."/>
            <person name="Joardar V."/>
            <person name="Caler E."/>
            <person name="Walenz B."/>
            <person name="Inman J."/>
            <person name="Schobel S."/>
            <person name="Galinsky K."/>
            <person name="Amedeo P."/>
            <person name="Strausberg R."/>
        </authorList>
    </citation>
    <scope>NUCLEOTIDE SEQUENCE</scope>
    <source>
        <strain evidence="2">USDA</strain>
    </source>
</reference>
<proteinExistence type="predicted"/>
<keyword evidence="4" id="KW-1185">Reference proteome</keyword>
<protein>
    <submittedName>
        <fullName evidence="2 3">Uncharacterized protein</fullName>
    </submittedName>
</protein>
<feature type="region of interest" description="Disordered" evidence="1">
    <location>
        <begin position="155"/>
        <end position="178"/>
    </location>
</feature>
<dbReference type="AlphaFoldDB" id="E0W0D6"/>
<reference evidence="2" key="2">
    <citation type="submission" date="2007-04" db="EMBL/GenBank/DDBJ databases">
        <title>The genome of the human body louse.</title>
        <authorList>
            <consortium name="The Human Body Louse Genome Consortium"/>
            <person name="Kirkness E."/>
            <person name="Walenz B."/>
            <person name="Hass B."/>
            <person name="Bruggner R."/>
            <person name="Strausberg R."/>
        </authorList>
    </citation>
    <scope>NUCLEOTIDE SEQUENCE</scope>
    <source>
        <strain evidence="2">USDA</strain>
    </source>
</reference>
<evidence type="ECO:0000256" key="1">
    <source>
        <dbReference type="SAM" id="MobiDB-lite"/>
    </source>
</evidence>
<dbReference type="Proteomes" id="UP000009046">
    <property type="component" value="Unassembled WGS sequence"/>
</dbReference>
<dbReference type="KEGG" id="phu:Phum_PHUM550320"/>
<reference evidence="3" key="3">
    <citation type="submission" date="2021-02" db="UniProtKB">
        <authorList>
            <consortium name="EnsemblMetazoa"/>
        </authorList>
    </citation>
    <scope>IDENTIFICATION</scope>
    <source>
        <strain evidence="3">USDA</strain>
    </source>
</reference>
<dbReference type="CTD" id="8234611"/>
<dbReference type="InParanoid" id="E0W0D6"/>
<accession>E0W0D6</accession>
<dbReference type="VEuPathDB" id="VectorBase:PHUM550320"/>
<dbReference type="GeneID" id="8234611"/>
<name>E0W0D6_PEDHC</name>
<dbReference type="EnsemblMetazoa" id="PHUM550320-RA">
    <property type="protein sequence ID" value="PHUM550320-PA"/>
    <property type="gene ID" value="PHUM550320"/>
</dbReference>
<evidence type="ECO:0000313" key="4">
    <source>
        <dbReference type="Proteomes" id="UP000009046"/>
    </source>
</evidence>
<dbReference type="EMBL" id="DS235858">
    <property type="protein sequence ID" value="EEB19092.1"/>
    <property type="molecule type" value="Genomic_DNA"/>
</dbReference>
<feature type="region of interest" description="Disordered" evidence="1">
    <location>
        <begin position="197"/>
        <end position="219"/>
    </location>
</feature>
<evidence type="ECO:0000313" key="2">
    <source>
        <dbReference type="EMBL" id="EEB19092.1"/>
    </source>
</evidence>
<dbReference type="HOGENOM" id="CLU_1262910_0_0_1"/>
<evidence type="ECO:0000313" key="3">
    <source>
        <dbReference type="EnsemblMetazoa" id="PHUM550320-PA"/>
    </source>
</evidence>
<sequence length="219" mass="25290">MFGGNAKTHFQVLGRDIKSKGYMMSPFGDERWDLDDNEKLKKIYKDPSKIQNYTKNNNCLNASQVSVNLQSNQNYQLNENPYQQHNPYQTMKPCIYGYAPAEPVSGAQHHQQIYYGDVVNNVHQYQRPKDQQGTKQYAECQPTPVKRFNGLNNEETKQKSKLPPGQVNNNNNNHRPWKSLTDVPVWIPASSLYRPFGPAEPTPNPFYPPREKNTYTPQI</sequence>